<dbReference type="PROSITE" id="PS51462">
    <property type="entry name" value="NUDIX"/>
    <property type="match status" value="1"/>
</dbReference>
<evidence type="ECO:0000256" key="2">
    <source>
        <dbReference type="ARBA" id="ARBA00005582"/>
    </source>
</evidence>
<dbReference type="PANTHER" id="PTHR43046:SF12">
    <property type="entry name" value="GDP-MANNOSE MANNOSYL HYDROLASE"/>
    <property type="match status" value="1"/>
</dbReference>
<evidence type="ECO:0000259" key="6">
    <source>
        <dbReference type="PROSITE" id="PS51462"/>
    </source>
</evidence>
<dbReference type="InterPro" id="IPR020084">
    <property type="entry name" value="NUDIX_hydrolase_CS"/>
</dbReference>
<dbReference type="GO" id="GO:0016787">
    <property type="term" value="F:hydrolase activity"/>
    <property type="evidence" value="ECO:0007669"/>
    <property type="project" value="UniProtKB-KW"/>
</dbReference>
<dbReference type="InterPro" id="IPR015797">
    <property type="entry name" value="NUDIX_hydrolase-like_dom_sf"/>
</dbReference>
<dbReference type="SUPFAM" id="SSF55811">
    <property type="entry name" value="Nudix"/>
    <property type="match status" value="1"/>
</dbReference>
<evidence type="ECO:0000313" key="8">
    <source>
        <dbReference type="Proteomes" id="UP000462055"/>
    </source>
</evidence>
<dbReference type="Proteomes" id="UP000462055">
    <property type="component" value="Unassembled WGS sequence"/>
</dbReference>
<dbReference type="PANTHER" id="PTHR43046">
    <property type="entry name" value="GDP-MANNOSE MANNOSYL HYDROLASE"/>
    <property type="match status" value="1"/>
</dbReference>
<dbReference type="InterPro" id="IPR000086">
    <property type="entry name" value="NUDIX_hydrolase_dom"/>
</dbReference>
<reference evidence="7" key="1">
    <citation type="submission" date="2019-12" db="EMBL/GenBank/DDBJ databases">
        <title>Actinomadura physcomitrii sp. nov., a novel actinomycete isolated from moss [Physcomitrium sphaericum (Ludw) Fuernr].</title>
        <authorList>
            <person name="Zhuang X."/>
        </authorList>
    </citation>
    <scope>NUCLEOTIDE SEQUENCE [LARGE SCALE GENOMIC DNA]</scope>
    <source>
        <strain evidence="7">LD22</strain>
    </source>
</reference>
<dbReference type="PROSITE" id="PS00893">
    <property type="entry name" value="NUDIX_BOX"/>
    <property type="match status" value="1"/>
</dbReference>
<proteinExistence type="inferred from homology"/>
<dbReference type="Gene3D" id="3.90.79.10">
    <property type="entry name" value="Nucleoside Triphosphate Pyrophosphohydrolase"/>
    <property type="match status" value="1"/>
</dbReference>
<dbReference type="InterPro" id="IPR020476">
    <property type="entry name" value="Nudix_hydrolase"/>
</dbReference>
<evidence type="ECO:0000256" key="5">
    <source>
        <dbReference type="RuleBase" id="RU003476"/>
    </source>
</evidence>
<keyword evidence="3 5" id="KW-0378">Hydrolase</keyword>
<dbReference type="AlphaFoldDB" id="A0A6I4MAS4"/>
<evidence type="ECO:0000256" key="3">
    <source>
        <dbReference type="ARBA" id="ARBA00022801"/>
    </source>
</evidence>
<keyword evidence="4" id="KW-0460">Magnesium</keyword>
<evidence type="ECO:0000256" key="1">
    <source>
        <dbReference type="ARBA" id="ARBA00001946"/>
    </source>
</evidence>
<comment type="caution">
    <text evidence="7">The sequence shown here is derived from an EMBL/GenBank/DDBJ whole genome shotgun (WGS) entry which is preliminary data.</text>
</comment>
<name>A0A6I4MAS4_9ACTN</name>
<comment type="similarity">
    <text evidence="2 5">Belongs to the Nudix hydrolase family.</text>
</comment>
<dbReference type="EMBL" id="WBMS02000015">
    <property type="protein sequence ID" value="MWA02743.1"/>
    <property type="molecule type" value="Genomic_DNA"/>
</dbReference>
<dbReference type="Pfam" id="PF00293">
    <property type="entry name" value="NUDIX"/>
    <property type="match status" value="1"/>
</dbReference>
<dbReference type="PRINTS" id="PR00502">
    <property type="entry name" value="NUDIXFAMILY"/>
</dbReference>
<evidence type="ECO:0000256" key="4">
    <source>
        <dbReference type="ARBA" id="ARBA00022842"/>
    </source>
</evidence>
<accession>A0A6I4MAS4</accession>
<feature type="domain" description="Nudix hydrolase" evidence="6">
    <location>
        <begin position="8"/>
        <end position="143"/>
    </location>
</feature>
<sequence length="157" mass="17658">MEPMTDARTRDAARVIVLDEDDRVLLLRYDEGHIFWAVPGGALEPGETHAAAAVREIHEELGLEHAPIGPQLAIRTSTHPIFGEQVKQVEKYFIARVRSEQVRPDEATQTDDIRAWRWWDLDELAHTDQTVYPIGLADLIARYLTEGTPADPVSLPA</sequence>
<dbReference type="CDD" id="cd04685">
    <property type="entry name" value="NUDIX_Hydrolase"/>
    <property type="match status" value="1"/>
</dbReference>
<evidence type="ECO:0000313" key="7">
    <source>
        <dbReference type="EMBL" id="MWA02743.1"/>
    </source>
</evidence>
<protein>
    <submittedName>
        <fullName evidence="7">NUDIX domain-containing protein</fullName>
    </submittedName>
</protein>
<organism evidence="7 8">
    <name type="scientific">Actinomadura physcomitrii</name>
    <dbReference type="NCBI Taxonomy" id="2650748"/>
    <lineage>
        <taxon>Bacteria</taxon>
        <taxon>Bacillati</taxon>
        <taxon>Actinomycetota</taxon>
        <taxon>Actinomycetes</taxon>
        <taxon>Streptosporangiales</taxon>
        <taxon>Thermomonosporaceae</taxon>
        <taxon>Actinomadura</taxon>
    </lineage>
</organism>
<keyword evidence="8" id="KW-1185">Reference proteome</keyword>
<gene>
    <name evidence="7" type="ORF">F8568_020665</name>
</gene>
<comment type="cofactor">
    <cofactor evidence="1">
        <name>Mg(2+)</name>
        <dbReference type="ChEBI" id="CHEBI:18420"/>
    </cofactor>
</comment>